<comment type="caution">
    <text evidence="1">The sequence shown here is derived from an EMBL/GenBank/DDBJ whole genome shotgun (WGS) entry which is preliminary data.</text>
</comment>
<dbReference type="Gene3D" id="2.30.110.10">
    <property type="entry name" value="Electron Transport, Fmn-binding Protein, Chain A"/>
    <property type="match status" value="1"/>
</dbReference>
<dbReference type="InterPro" id="IPR024747">
    <property type="entry name" value="Pyridox_Oxase-rel"/>
</dbReference>
<dbReference type="RefSeq" id="WP_059036059.1">
    <property type="nucleotide sequence ID" value="NZ_JAADZU010000026.1"/>
</dbReference>
<name>A0A7K3LQV1_9ACTN</name>
<dbReference type="Proteomes" id="UP000466307">
    <property type="component" value="Unassembled WGS sequence"/>
</dbReference>
<dbReference type="AlphaFoldDB" id="A0A7K3LQV1"/>
<proteinExistence type="predicted"/>
<dbReference type="Pfam" id="PF12900">
    <property type="entry name" value="Pyridox_ox_2"/>
    <property type="match status" value="1"/>
</dbReference>
<organism evidence="1 2">
    <name type="scientific">Gordonia desulfuricans</name>
    <dbReference type="NCBI Taxonomy" id="89051"/>
    <lineage>
        <taxon>Bacteria</taxon>
        <taxon>Bacillati</taxon>
        <taxon>Actinomycetota</taxon>
        <taxon>Actinomycetes</taxon>
        <taxon>Mycobacteriales</taxon>
        <taxon>Gordoniaceae</taxon>
        <taxon>Gordonia</taxon>
    </lineage>
</organism>
<evidence type="ECO:0000313" key="2">
    <source>
        <dbReference type="Proteomes" id="UP000466307"/>
    </source>
</evidence>
<evidence type="ECO:0000313" key="1">
    <source>
        <dbReference type="EMBL" id="NDK89917.1"/>
    </source>
</evidence>
<gene>
    <name evidence="1" type="ORF">GYA93_10045</name>
</gene>
<accession>A0A7K3LQV1</accession>
<dbReference type="InterPro" id="IPR012349">
    <property type="entry name" value="Split_barrel_FMN-bd"/>
</dbReference>
<keyword evidence="2" id="KW-1185">Reference proteome</keyword>
<reference evidence="1 2" key="1">
    <citation type="submission" date="2020-01" db="EMBL/GenBank/DDBJ databases">
        <title>Investigation of new actinobacteria for the biodesulphurisation of diesel fuel.</title>
        <authorList>
            <person name="Athi Narayanan S.M."/>
        </authorList>
    </citation>
    <scope>NUCLEOTIDE SEQUENCE [LARGE SCALE GENOMIC DNA]</scope>
    <source>
        <strain evidence="1 2">213E</strain>
    </source>
</reference>
<dbReference type="SUPFAM" id="SSF50475">
    <property type="entry name" value="FMN-binding split barrel"/>
    <property type="match status" value="1"/>
</dbReference>
<protein>
    <submittedName>
        <fullName evidence="1">Pyridoxamine 5'-phosphate oxidase family protein</fullName>
    </submittedName>
</protein>
<dbReference type="EMBL" id="JAADZU010000026">
    <property type="protein sequence ID" value="NDK89917.1"/>
    <property type="molecule type" value="Genomic_DNA"/>
</dbReference>
<sequence length="140" mass="15315">MVDNPVQELSTDEAWELLGKGAVGRLAVTVGGHPDIFPVNYYAGEGRILFRTAEGTKLSELVVNENVAFEVDSYDGDAGWSVVVKGTARILSRNDEIAAADETPLSPWIPTIKYNYVEIAAGNITGRRFQFGPEPERYPV</sequence>